<feature type="chain" id="PRO_5029474872" description="Fungal N-terminal domain-containing protein" evidence="1">
    <location>
        <begin position="26"/>
        <end position="176"/>
    </location>
</feature>
<dbReference type="OrthoDB" id="1577640at2759"/>
<keyword evidence="1" id="KW-0732">Signal</keyword>
<evidence type="ECO:0000256" key="1">
    <source>
        <dbReference type="SAM" id="SignalP"/>
    </source>
</evidence>
<dbReference type="AlphaFoldDB" id="A0A7J6IHQ9"/>
<dbReference type="EMBL" id="ANPB02000009">
    <property type="protein sequence ID" value="KAF4476158.1"/>
    <property type="molecule type" value="Genomic_DNA"/>
</dbReference>
<evidence type="ECO:0008006" key="4">
    <source>
        <dbReference type="Google" id="ProtNLM"/>
    </source>
</evidence>
<comment type="caution">
    <text evidence="2">The sequence shown here is derived from an EMBL/GenBank/DDBJ whole genome shotgun (WGS) entry which is preliminary data.</text>
</comment>
<proteinExistence type="predicted"/>
<name>A0A7J6IHQ9_COLFN</name>
<dbReference type="GeneID" id="43606540"/>
<dbReference type="RefSeq" id="XP_066007398.1">
    <property type="nucleotide sequence ID" value="XM_066153251.1"/>
</dbReference>
<gene>
    <name evidence="2" type="ORF">CGGC5_v015384</name>
</gene>
<organism evidence="2 3">
    <name type="scientific">Colletotrichum fructicola (strain Nara gc5)</name>
    <name type="common">Anthracnose fungus</name>
    <name type="synonym">Colletotrichum gloeosporioides (strain Nara gc5)</name>
    <dbReference type="NCBI Taxonomy" id="1213859"/>
    <lineage>
        <taxon>Eukaryota</taxon>
        <taxon>Fungi</taxon>
        <taxon>Dikarya</taxon>
        <taxon>Ascomycota</taxon>
        <taxon>Pezizomycotina</taxon>
        <taxon>Sordariomycetes</taxon>
        <taxon>Hypocreomycetidae</taxon>
        <taxon>Glomerellales</taxon>
        <taxon>Glomerellaceae</taxon>
        <taxon>Colletotrichum</taxon>
        <taxon>Colletotrichum gloeosporioides species complex</taxon>
    </lineage>
</organism>
<keyword evidence="3" id="KW-1185">Reference proteome</keyword>
<feature type="signal peptide" evidence="1">
    <location>
        <begin position="1"/>
        <end position="25"/>
    </location>
</feature>
<accession>A0A7J6IHQ9</accession>
<reference evidence="2 3" key="2">
    <citation type="submission" date="2020-04" db="EMBL/GenBank/DDBJ databases">
        <title>Genome sequencing and assembly of multiple isolates from the Colletotrichum gloeosporioides species complex.</title>
        <authorList>
            <person name="Gan P."/>
            <person name="Shirasu K."/>
        </authorList>
    </citation>
    <scope>NUCLEOTIDE SEQUENCE [LARGE SCALE GENOMIC DNA]</scope>
    <source>
        <strain evidence="2 3">Nara gc5</strain>
    </source>
</reference>
<protein>
    <recommendedName>
        <fullName evidence="4">Fungal N-terminal domain-containing protein</fullName>
    </recommendedName>
</protein>
<sequence>MAAESVGLAASVAGLLSLGLQVTEGIVKYVDAFDCRQEDLAWAKLRNDSLRTNYLAGHRSIITKSSQSTSGSLQQANDLLELTLTGFNLEISNCNKERLSAIEQSARLQAAEIQILRSQAAATRQPVLRMENQLSALQTHTSDDQKKWYNLNCSSSRKSSGPSRSFWKDFNLMEDK</sequence>
<dbReference type="InParanoid" id="A0A7J6IHQ9"/>
<evidence type="ECO:0000313" key="2">
    <source>
        <dbReference type="EMBL" id="KAF4476158.1"/>
    </source>
</evidence>
<reference evidence="2 3" key="1">
    <citation type="submission" date="2012-08" db="EMBL/GenBank/DDBJ databases">
        <authorList>
            <person name="Gan P.H.P."/>
            <person name="Ikeda K."/>
            <person name="Irieda H."/>
            <person name="Narusaka M."/>
            <person name="O'Connell R.J."/>
            <person name="Narusaka Y."/>
            <person name="Takano Y."/>
            <person name="Kubo Y."/>
            <person name="Shirasu K."/>
        </authorList>
    </citation>
    <scope>NUCLEOTIDE SEQUENCE [LARGE SCALE GENOMIC DNA]</scope>
    <source>
        <strain evidence="2 3">Nara gc5</strain>
    </source>
</reference>
<evidence type="ECO:0000313" key="3">
    <source>
        <dbReference type="Proteomes" id="UP000011096"/>
    </source>
</evidence>
<dbReference type="Proteomes" id="UP000011096">
    <property type="component" value="Unassembled WGS sequence"/>
</dbReference>